<feature type="domain" description="Helicase C-terminal" evidence="8">
    <location>
        <begin position="1462"/>
        <end position="1658"/>
    </location>
</feature>
<dbReference type="Gene3D" id="2.60.40.150">
    <property type="entry name" value="C2 domain"/>
    <property type="match status" value="1"/>
</dbReference>
<dbReference type="Pfam" id="PF02889">
    <property type="entry name" value="Sec63"/>
    <property type="match status" value="2"/>
</dbReference>
<dbReference type="Gene3D" id="1.10.3380.10">
    <property type="entry name" value="Sec63 N-terminal domain-like domain"/>
    <property type="match status" value="2"/>
</dbReference>
<dbReference type="Pfam" id="PF23445">
    <property type="entry name" value="WHD_SNRNP200"/>
    <property type="match status" value="2"/>
</dbReference>
<evidence type="ECO:0000256" key="6">
    <source>
        <dbReference type="ARBA" id="ARBA00034541"/>
    </source>
</evidence>
<dbReference type="FunFam" id="3.40.50.300:FF:003287">
    <property type="entry name" value="U5 small nuclear ribonucleoprotein 200 kDa helicase"/>
    <property type="match status" value="1"/>
</dbReference>
<dbReference type="CDD" id="cd18795">
    <property type="entry name" value="SF2_C_Ski2"/>
    <property type="match status" value="2"/>
</dbReference>
<dbReference type="PROSITE" id="PS51194">
    <property type="entry name" value="HELICASE_CTER"/>
    <property type="match status" value="2"/>
</dbReference>
<protein>
    <recommendedName>
        <fullName evidence="6">U5 small nuclear ribonucleoprotein 200 kDa helicase</fullName>
    </recommendedName>
</protein>
<evidence type="ECO:0000313" key="10">
    <source>
        <dbReference type="Proteomes" id="UP001530377"/>
    </source>
</evidence>
<dbReference type="InterPro" id="IPR050474">
    <property type="entry name" value="Hel308_SKI2-like"/>
</dbReference>
<dbReference type="InterPro" id="IPR001650">
    <property type="entry name" value="Helicase_C-like"/>
</dbReference>
<dbReference type="Gene3D" id="1.10.10.10">
    <property type="entry name" value="Winged helix-like DNA-binding domain superfamily/Winged helix DNA-binding domain"/>
    <property type="match status" value="2"/>
</dbReference>
<feature type="domain" description="Helicase ATP-binding" evidence="7">
    <location>
        <begin position="1212"/>
        <end position="1418"/>
    </location>
</feature>
<dbReference type="EMBL" id="JALLPB020000049">
    <property type="protein sequence ID" value="KAL3822988.1"/>
    <property type="molecule type" value="Genomic_DNA"/>
</dbReference>
<dbReference type="InterPro" id="IPR036390">
    <property type="entry name" value="WH_DNA-bd_sf"/>
</dbReference>
<dbReference type="InterPro" id="IPR011545">
    <property type="entry name" value="DEAD/DEAH_box_helicase_dom"/>
</dbReference>
<evidence type="ECO:0000256" key="5">
    <source>
        <dbReference type="ARBA" id="ARBA00022840"/>
    </source>
</evidence>
<comment type="caution">
    <text evidence="9">The sequence shown here is derived from an EMBL/GenBank/DDBJ whole genome shotgun (WGS) entry which is preliminary data.</text>
</comment>
<dbReference type="PANTHER" id="PTHR47961:SF13">
    <property type="entry name" value="ACTIVATING SIGNAL COINTEGRATOR 1 COMPLEX SUBUNIT 3"/>
    <property type="match status" value="1"/>
</dbReference>
<dbReference type="InterPro" id="IPR035892">
    <property type="entry name" value="C2_domain_sf"/>
</dbReference>
<evidence type="ECO:0000256" key="1">
    <source>
        <dbReference type="ARBA" id="ARBA00010140"/>
    </source>
</evidence>
<dbReference type="Proteomes" id="UP001530377">
    <property type="component" value="Unassembled WGS sequence"/>
</dbReference>
<dbReference type="InterPro" id="IPR027417">
    <property type="entry name" value="P-loop_NTPase"/>
</dbReference>
<dbReference type="PROSITE" id="PS51192">
    <property type="entry name" value="HELICASE_ATP_BIND_1"/>
    <property type="match status" value="2"/>
</dbReference>
<dbReference type="Gene3D" id="3.40.50.300">
    <property type="entry name" value="P-loop containing nucleotide triphosphate hydrolases"/>
    <property type="match status" value="4"/>
</dbReference>
<dbReference type="InterPro" id="IPR014001">
    <property type="entry name" value="Helicase_ATP-bd"/>
</dbReference>
<dbReference type="InterPro" id="IPR003593">
    <property type="entry name" value="AAA+_ATPase"/>
</dbReference>
<dbReference type="InterPro" id="IPR057842">
    <property type="entry name" value="WH_MER3"/>
</dbReference>
<dbReference type="SUPFAM" id="SSF46785">
    <property type="entry name" value="Winged helix' DNA-binding domain"/>
    <property type="match status" value="2"/>
</dbReference>
<keyword evidence="2" id="KW-0547">Nucleotide-binding</keyword>
<feature type="non-terminal residue" evidence="9">
    <location>
        <position position="1"/>
    </location>
</feature>
<dbReference type="Pfam" id="PF00270">
    <property type="entry name" value="DEAD"/>
    <property type="match status" value="2"/>
</dbReference>
<evidence type="ECO:0000313" key="9">
    <source>
        <dbReference type="EMBL" id="KAL3822988.1"/>
    </source>
</evidence>
<dbReference type="SMART" id="SM00973">
    <property type="entry name" value="Sec63"/>
    <property type="match status" value="2"/>
</dbReference>
<dbReference type="SMART" id="SM00490">
    <property type="entry name" value="HELICc"/>
    <property type="match status" value="2"/>
</dbReference>
<evidence type="ECO:0000256" key="2">
    <source>
        <dbReference type="ARBA" id="ARBA00022741"/>
    </source>
</evidence>
<evidence type="ECO:0000256" key="3">
    <source>
        <dbReference type="ARBA" id="ARBA00022801"/>
    </source>
</evidence>
<reference evidence="9 10" key="1">
    <citation type="submission" date="2024-10" db="EMBL/GenBank/DDBJ databases">
        <title>Updated reference genomes for cyclostephanoid diatoms.</title>
        <authorList>
            <person name="Roberts W.R."/>
            <person name="Alverson A.J."/>
        </authorList>
    </citation>
    <scope>NUCLEOTIDE SEQUENCE [LARGE SCALE GENOMIC DNA]</scope>
    <source>
        <strain evidence="9 10">AJA228-03</strain>
    </source>
</reference>
<feature type="domain" description="Helicase C-terminal" evidence="8">
    <location>
        <begin position="581"/>
        <end position="787"/>
    </location>
</feature>
<accession>A0ABD3SFC0</accession>
<evidence type="ECO:0000256" key="4">
    <source>
        <dbReference type="ARBA" id="ARBA00022806"/>
    </source>
</evidence>
<dbReference type="PANTHER" id="PTHR47961">
    <property type="entry name" value="DNA POLYMERASE THETA, PUTATIVE (AFU_ORTHOLOGUE AFUA_1G05260)-RELATED"/>
    <property type="match status" value="1"/>
</dbReference>
<dbReference type="SUPFAM" id="SSF158702">
    <property type="entry name" value="Sec63 N-terminal domain-like"/>
    <property type="match status" value="2"/>
</dbReference>
<dbReference type="SMART" id="SM00487">
    <property type="entry name" value="DEXDc"/>
    <property type="match status" value="2"/>
</dbReference>
<dbReference type="GO" id="GO:0004386">
    <property type="term" value="F:helicase activity"/>
    <property type="evidence" value="ECO:0007669"/>
    <property type="project" value="UniProtKB-KW"/>
</dbReference>
<evidence type="ECO:0000259" key="7">
    <source>
        <dbReference type="PROSITE" id="PS51192"/>
    </source>
</evidence>
<name>A0ABD3SFC0_9STRA</name>
<dbReference type="GO" id="GO:0005524">
    <property type="term" value="F:ATP binding"/>
    <property type="evidence" value="ECO:0007669"/>
    <property type="project" value="UniProtKB-KW"/>
</dbReference>
<keyword evidence="3" id="KW-0378">Hydrolase</keyword>
<dbReference type="FunFam" id="1.10.10.10:FF:000024">
    <property type="entry name" value="U5 small nuclear ribonucleoprotein helicase"/>
    <property type="match status" value="1"/>
</dbReference>
<gene>
    <name evidence="9" type="ORF">ACHAXA_008128</name>
</gene>
<evidence type="ECO:0000259" key="8">
    <source>
        <dbReference type="PROSITE" id="PS51194"/>
    </source>
</evidence>
<keyword evidence="4" id="KW-0347">Helicase</keyword>
<feature type="domain" description="Helicase ATP-binding" evidence="7">
    <location>
        <begin position="355"/>
        <end position="548"/>
    </location>
</feature>
<dbReference type="SUPFAM" id="SSF52540">
    <property type="entry name" value="P-loop containing nucleoside triphosphate hydrolases"/>
    <property type="match status" value="3"/>
</dbReference>
<dbReference type="FunFam" id="3.40.50.300:FF:000231">
    <property type="entry name" value="Activating signal cointegrator 1 complex subunit 3"/>
    <property type="match status" value="1"/>
</dbReference>
<dbReference type="Pfam" id="PF00271">
    <property type="entry name" value="Helicase_C"/>
    <property type="match status" value="2"/>
</dbReference>
<dbReference type="FunFam" id="3.40.50.300:FF:000062">
    <property type="entry name" value="U5 small nuclear ribonucleoprotein helicase"/>
    <property type="match status" value="1"/>
</dbReference>
<keyword evidence="10" id="KW-1185">Reference proteome</keyword>
<dbReference type="GO" id="GO:0016787">
    <property type="term" value="F:hydrolase activity"/>
    <property type="evidence" value="ECO:0007669"/>
    <property type="project" value="UniProtKB-KW"/>
</dbReference>
<organism evidence="9 10">
    <name type="scientific">Cyclostephanos tholiformis</name>
    <dbReference type="NCBI Taxonomy" id="382380"/>
    <lineage>
        <taxon>Eukaryota</taxon>
        <taxon>Sar</taxon>
        <taxon>Stramenopiles</taxon>
        <taxon>Ochrophyta</taxon>
        <taxon>Bacillariophyta</taxon>
        <taxon>Coscinodiscophyceae</taxon>
        <taxon>Thalassiosirophycidae</taxon>
        <taxon>Stephanodiscales</taxon>
        <taxon>Stephanodiscaceae</taxon>
        <taxon>Cyclostephanos</taxon>
    </lineage>
</organism>
<dbReference type="SMART" id="SM00382">
    <property type="entry name" value="AAA"/>
    <property type="match status" value="2"/>
</dbReference>
<sequence length="2079" mass="231290">ANEVAAWLYETCAQLPSPLPPLQLASAVLSAIVAKTAMTTSVGGGGGGGGGAGEDDEESSRVQSLLFELLGEGESSVEALFGIMARAGEIRDANVTVSDLTIVAESSSSSCSSDPARRGDDVVDDSLDRLCRLRAEAHEAAALVADLRAELRALTTTTSLGGGENNVRFGVAGGIVAAPSATTHSVARRSDRDSEKSIKRAIKDAMTVVNAAREAGALTEDDESRLRCRMEGGGGIGVGRTTTTTTIRDEELSLYHRPRGLGGLSPHELDDMRRNLHPEGTRVYDDGSLRGLPRGTIREFKEGVYERVIIPPPVLDRTNQPARIDLDEVLGTDTDERMAFAGASSLNPMQSAIFDAAYNTRENLLICAPTGAGKTNVAMLAVVSHLRDAGLIGRQHRDDDDSHSCGLGAGKKIVYVAPMKALAQEVVEKFSSKLKQSGIIVRELTGDMQLTRAEADAAHVLVTTPEKWDVVTRKGGDGSLGSTCGLLIIDEVHLLADERGAVIESVVARLHRWVESSQRQVRLVGLSATLPNYEDVATFLRVDRRRGLFHFGPEHRPVPLRQTFVGVISTNARDRFQREKRMDDVCYEVVSDALRDGHQVMVFVHSRKGTSTAAKALAERAATEGELERLFIGEEGGNDARTNYFDRAEKSQNKELREHFRNGMGIHHAGMLRHDRKLSEQMFNDGAIKVLCCTATLAWGINLPAHSVVIKGTDVYMPEKGKNVDLSILDIQQIFGRAGRPQFDTSGDATLITTHDAMVRYLDKLVRATPIESNFVKHLADHMNAEIVGGTVTNIREAIEWIRYTYLHVRMCKNPLAYGISAVQHESDPTLRGRSRELVIEAAKLLDQRKMVRYNPESGNLAVCNLGRVASHFYIRNQSVATFNEMLEKRRASPTDADLLHVMCCADEFENIRVRSEELDEIDRLKKESCPLDNCAPVEEFSGKCNVLLQSYISKARVFSFTLISDTNYIASNAGRVARALFEMCIKNGNAYAALKYLRLAKSIDHRFWWFQSPLRAFEHELKKNVFVALEDSRVGSEEGYDTLERAVSLLDMEANEVGELCRCFCDGALIQKFRIELIPTFNWNGRYHGGSEGFWVWVEDNDNNRTYHNEYVLFSQRKYESTTLEIVVPVFEPMPQQYFIRVVSDSWVGCEALIPISFRHILIKGLSSPTLFTDLLDLTPLPIRALADPRYEQLYLKRFTVFNPIQTQLFHVLYHSDTPVLLGAPTGSGKTTIAELALLRMKKQNPKGKCVYIAPLKSLARERLKEWRNTLGAPPLKWNVLELSGDTSHDSQALNKSDVLICTPEKWDLISRGWRGISGDLSSSDASHGKRFVREVGLLIIDEIHLLGEERGAVLEAIVSRTRFISRYVEAENRQQSSTLPIEGKPPETTRIIGLSTSLANPFDLANWIGIDTDSYGSSSNRGLYNFRPSVRPVPMVVHIQGFPGRHYCPRMATMNKPCFSAIKDLSPIKPSLIFVASRRQTRLTALDLISYAAGEENPKSFLSCDDNYIEAIAQSLNDEVLRHTITFGIGLHHAGLTSHDREVVEKLFLEGNIQILIATATLAWGVNLPAHLVIVKGTEYFDGKLARYVDYPVTDILQMMGRAGRPQFDNECVAVIMCEESKKTFLKKFLYEPFPVESCLGDRMCETINAEVSTGTISSLTDAIGYLKWTFYARRVKLNPSYYGSKSSEDDDVEEFFLSVVKETAKKLQDHGCIRIDETEGTDCLLASSPLGQAASNFYLSYQTPKQMMLGARGLRKVLAQHVQEVKREIALPNKKMLFGNAESMKSVVSIHKFVPEQTVTVFAIAKILYELSVTHEFAELPVRHNEEELNLELSRSLPWGYDLSKVSWWLNKPQHSGKNVLDIMASPHTKCFLLLQAHLFKSKLPISDYINDMRTVVEQIPRLLAAMQFIALDNKEAAGNFAMFSYFPLVRRIFSTGIMIGKEPSSESNAPSIKFGNFIVIKEVEQGSNQRKGCLEFDYSIELNGFSKMAQKSLQDKNGSMGVVIVLGTLAGGYLLSQASFVVTPKLSWTRHIVMEFNWSMVEAEMGKEQNHLVVLRVVHEFLFDSDFDIVISLTQ</sequence>
<proteinExistence type="inferred from homology"/>
<dbReference type="FunFam" id="1.10.10.10:FF:000012">
    <property type="entry name" value="U5 small nuclear ribonucleoprotein helicase"/>
    <property type="match status" value="1"/>
</dbReference>
<dbReference type="InterPro" id="IPR036388">
    <property type="entry name" value="WH-like_DNA-bd_sf"/>
</dbReference>
<dbReference type="InterPro" id="IPR004179">
    <property type="entry name" value="Sec63-dom"/>
</dbReference>
<keyword evidence="5" id="KW-0067">ATP-binding</keyword>
<comment type="similarity">
    <text evidence="1">Belongs to the helicase family. SKI2 subfamily.</text>
</comment>